<evidence type="ECO:0000256" key="2">
    <source>
        <dbReference type="ARBA" id="ARBA00004613"/>
    </source>
</evidence>
<dbReference type="InterPro" id="IPR000742">
    <property type="entry name" value="EGF"/>
</dbReference>
<dbReference type="PANTHER" id="PTHR24034">
    <property type="entry name" value="EGF-LIKE DOMAIN-CONTAINING PROTEIN"/>
    <property type="match status" value="1"/>
</dbReference>
<dbReference type="Gene3D" id="2.10.25.10">
    <property type="entry name" value="Laminin"/>
    <property type="match status" value="17"/>
</dbReference>
<comment type="caution">
    <text evidence="19">The sequence shown here is derived from an EMBL/GenBank/DDBJ whole genome shotgun (WGS) entry which is preliminary data.</text>
</comment>
<feature type="domain" description="Fibronectin type-III" evidence="18">
    <location>
        <begin position="78"/>
        <end position="173"/>
    </location>
</feature>
<dbReference type="InterPro" id="IPR001881">
    <property type="entry name" value="EGF-like_Ca-bd_dom"/>
</dbReference>
<evidence type="ECO:0000256" key="10">
    <source>
        <dbReference type="ARBA" id="ARBA00023136"/>
    </source>
</evidence>
<evidence type="ECO:0000256" key="9">
    <source>
        <dbReference type="ARBA" id="ARBA00022989"/>
    </source>
</evidence>
<feature type="disulfide bond" evidence="14">
    <location>
        <begin position="1346"/>
        <end position="1356"/>
    </location>
</feature>
<dbReference type="InterPro" id="IPR018097">
    <property type="entry name" value="EGF_Ca-bd_CS"/>
</dbReference>
<dbReference type="Pfam" id="PF14670">
    <property type="entry name" value="FXa_inhibition"/>
    <property type="match status" value="3"/>
</dbReference>
<dbReference type="GO" id="GO:0005576">
    <property type="term" value="C:extracellular region"/>
    <property type="evidence" value="ECO:0007669"/>
    <property type="project" value="UniProtKB-SubCell"/>
</dbReference>
<dbReference type="GO" id="GO:0006897">
    <property type="term" value="P:endocytosis"/>
    <property type="evidence" value="ECO:0007669"/>
    <property type="project" value="UniProtKB-KW"/>
</dbReference>
<dbReference type="PROSITE" id="PS50853">
    <property type="entry name" value="FN3"/>
    <property type="match status" value="5"/>
</dbReference>
<comment type="caution">
    <text evidence="14">Lacks conserved residue(s) required for the propagation of feature annotation.</text>
</comment>
<feature type="domain" description="Fibronectin type-III" evidence="18">
    <location>
        <begin position="481"/>
        <end position="569"/>
    </location>
</feature>
<dbReference type="SMART" id="SM00179">
    <property type="entry name" value="EGF_CA"/>
    <property type="match status" value="12"/>
</dbReference>
<feature type="signal peptide" evidence="16">
    <location>
        <begin position="1"/>
        <end position="23"/>
    </location>
</feature>
<dbReference type="CDD" id="cd00063">
    <property type="entry name" value="FN3"/>
    <property type="match status" value="5"/>
</dbReference>
<feature type="domain" description="EGF-like" evidence="17">
    <location>
        <begin position="889"/>
        <end position="931"/>
    </location>
</feature>
<feature type="domain" description="EGF-like" evidence="17">
    <location>
        <begin position="713"/>
        <end position="757"/>
    </location>
</feature>
<keyword evidence="5" id="KW-0254">Endocytosis</keyword>
<feature type="domain" description="EGF-like" evidence="17">
    <location>
        <begin position="1272"/>
        <end position="1304"/>
    </location>
</feature>
<dbReference type="FunFam" id="2.10.25.10:FF:000240">
    <property type="entry name" value="Vitamin K-dependent protein S"/>
    <property type="match status" value="1"/>
</dbReference>
<dbReference type="CDD" id="cd00054">
    <property type="entry name" value="EGF_CA"/>
    <property type="match status" value="6"/>
</dbReference>
<dbReference type="SUPFAM" id="SSF49265">
    <property type="entry name" value="Fibronectin type III"/>
    <property type="match status" value="3"/>
</dbReference>
<feature type="disulfide bond" evidence="14">
    <location>
        <begin position="1276"/>
        <end position="1286"/>
    </location>
</feature>
<comment type="subcellular location">
    <subcellularLocation>
        <location evidence="1">Membrane</location>
        <topology evidence="1">Single-pass type I membrane protein</topology>
    </subcellularLocation>
    <subcellularLocation>
        <location evidence="2">Secreted</location>
    </subcellularLocation>
</comment>
<organism evidence="19 20">
    <name type="scientific">Holothuria leucospilota</name>
    <name type="common">Black long sea cucumber</name>
    <name type="synonym">Mertensiothuria leucospilota</name>
    <dbReference type="NCBI Taxonomy" id="206669"/>
    <lineage>
        <taxon>Eukaryota</taxon>
        <taxon>Metazoa</taxon>
        <taxon>Echinodermata</taxon>
        <taxon>Eleutherozoa</taxon>
        <taxon>Echinozoa</taxon>
        <taxon>Holothuroidea</taxon>
        <taxon>Aspidochirotacea</taxon>
        <taxon>Aspidochirotida</taxon>
        <taxon>Holothuriidae</taxon>
        <taxon>Holothuria</taxon>
    </lineage>
</organism>
<dbReference type="InterPro" id="IPR013783">
    <property type="entry name" value="Ig-like_fold"/>
</dbReference>
<dbReference type="SUPFAM" id="SSF57196">
    <property type="entry name" value="EGF/Laminin"/>
    <property type="match status" value="5"/>
</dbReference>
<dbReference type="PANTHER" id="PTHR24034:SF89">
    <property type="entry name" value="COMPLEMENT COMPONENT C1Q RECEPTOR"/>
    <property type="match status" value="1"/>
</dbReference>
<evidence type="ECO:0000256" key="16">
    <source>
        <dbReference type="SAM" id="SignalP"/>
    </source>
</evidence>
<keyword evidence="3" id="KW-0964">Secreted</keyword>
<feature type="compositionally biased region" description="Low complexity" evidence="15">
    <location>
        <begin position="371"/>
        <end position="384"/>
    </location>
</feature>
<feature type="domain" description="EGF-like" evidence="17">
    <location>
        <begin position="849"/>
        <end position="886"/>
    </location>
</feature>
<evidence type="ECO:0000256" key="13">
    <source>
        <dbReference type="ARBA" id="ARBA00023180"/>
    </source>
</evidence>
<sequence length="1434" mass="155910">MFLIQKILVHTSLIILLTGLTSPQSTEEGDSNTPVPPVDGGNGQEVNTETTDQAQPTVESRVAPSSLSELLQRHDSVSPQDKVFAVPVSSTKILVEWEKVPSSIFNSVQLYRLFYTRQSGSRNAKERETAGTSLTLTDLRPYNFYDIGVIAQSSEGIFTYKTVSAQTFEDAPSGVPRDIQVNAVSSSTISVLWSPPQPQRQNGIIVQYKIRFRQVGGSVPQVVVVDGDERSYILTGLLKDTAYEVRLAAATVNGTGPYSQWRKTRTLDEEPESAPPQSPTGLLLSPSTTSVLVSWDAPPSGTLNLEGYKLNYRSGTEGGTTITLDASHTSCNVTTLVADTSYTFKLAAYNSLGEGPYVEDIISTLPEEMRTSSTQSAASSSQMRPTNTLGRAAVQTTESTTEDQKTTVQSTKHPTTERPSTERQSTKRPSTQLSTMEKTTTEGQSTKTQSTEHQTTTLQSTTTRRTTASPDTTLPPVQTPPPAPSSILLLPSMTYILVSWVEVGPVEGYTLQFGIDIPEEFVVDIEAGETSYNATNLLPDTSYTFALAAYNSIGESDVTMATISTLPEPVALMPPPEPASSLSVAPSSSSVMVSWTAPSKDTSPVIGYTLRYRKEDSDNVLLSFTPDQFSHEITGLPANTEVVFELRTFNSGGESRPVIETVATLQSTINPLDPCLSNNGGCSHDCVDLGEGNIECRCPEGYQLDSTEKLCTDIDECSEDPEPCSSPSVECINYPGTFACECFEGYKEYNAITKFCEDIDECEEDPFICGPTATCVNTFGGYDCPCKTGFVYPDNEEGTSGNCLDVDECEFEELVPLFCGPHASCKNTQGGYECECLPGFDMSEGFCFDINECEVDRPCGINGVCQNLKGSFICSCGEGYVEEEGVCIDIDECALTGDLKACPETMACVNYEGSFHCFCPPGFIGNGSYCEDINECASSDNPCSENAFCGNIVGSFYCQCTHGYAGNGRDCFDVNECDTSNGGCPQRCTNTRGSFSCSCWEGYKVSELESNVCEDIDECTLDAPCDQHCNNTIGSYICWCDPGYSLHPNRHLCVDTDECMLENDCEEVCINTPGSYRCDCEEMRALIPDNTTHCKDITNCREKNGGCEQICRRDQRGILCSCNDGFTLSQNGRTCEDINECLDVNGGCEQICENTPGGYACQCRNGYRPRDDNRYQCVPECDPPCLNYGICTGPNICFCPAGYGGPTCEPTCNPPCAHGGTCRRYNMCQCPTGYTGPACQRATCQLPCMNGGHCVGPDTCQCPARFTGDRCQTSKCVPHCQNGGSCYNVNTCICPEGFFGPRCQHERRICSYGFCKNGGVCSGVNKCRCLSGFTGTRCAKRLPRNCVPPCLNGGTCMANNRCACPNGVTGVRCQKRTCAVESYQTTHIEFKTRYFTELYAGMCGPFGFRICNQYRVVPRRVSQIAHRAAYRSTC</sequence>
<keyword evidence="7 16" id="KW-0732">Signal</keyword>
<feature type="compositionally biased region" description="Polar residues" evidence="15">
    <location>
        <begin position="427"/>
        <end position="443"/>
    </location>
</feature>
<dbReference type="InterPro" id="IPR013032">
    <property type="entry name" value="EGF-like_CS"/>
</dbReference>
<dbReference type="FunFam" id="2.60.40.10:FF:000551">
    <property type="entry name" value="Protogenin A"/>
    <property type="match status" value="1"/>
</dbReference>
<feature type="disulfide bond" evidence="14">
    <location>
        <begin position="1199"/>
        <end position="1208"/>
    </location>
</feature>
<dbReference type="GO" id="GO:0005509">
    <property type="term" value="F:calcium ion binding"/>
    <property type="evidence" value="ECO:0007669"/>
    <property type="project" value="InterPro"/>
</dbReference>
<feature type="domain" description="EGF-like" evidence="17">
    <location>
        <begin position="1342"/>
        <end position="1374"/>
    </location>
</feature>
<evidence type="ECO:0000256" key="8">
    <source>
        <dbReference type="ARBA" id="ARBA00022737"/>
    </source>
</evidence>
<keyword evidence="13" id="KW-0325">Glycoprotein</keyword>
<dbReference type="PROSITE" id="PS00010">
    <property type="entry name" value="ASX_HYDROXYL"/>
    <property type="match status" value="7"/>
</dbReference>
<dbReference type="PROSITE" id="PS00022">
    <property type="entry name" value="EGF_1"/>
    <property type="match status" value="4"/>
</dbReference>
<feature type="disulfide bond" evidence="14">
    <location>
        <begin position="1364"/>
        <end position="1373"/>
    </location>
</feature>
<evidence type="ECO:0000313" key="20">
    <source>
        <dbReference type="Proteomes" id="UP001152320"/>
    </source>
</evidence>
<dbReference type="FunFam" id="2.10.25.10:FF:000038">
    <property type="entry name" value="Fibrillin 2"/>
    <property type="match status" value="3"/>
</dbReference>
<gene>
    <name evidence="19" type="ORF">HOLleu_11760</name>
</gene>
<evidence type="ECO:0000256" key="5">
    <source>
        <dbReference type="ARBA" id="ARBA00022583"/>
    </source>
</evidence>
<feature type="domain" description="EGF-like" evidence="17">
    <location>
        <begin position="1210"/>
        <end position="1240"/>
    </location>
</feature>
<evidence type="ECO:0000256" key="1">
    <source>
        <dbReference type="ARBA" id="ARBA00004479"/>
    </source>
</evidence>
<feature type="chain" id="PRO_5040455682" evidence="16">
    <location>
        <begin position="24"/>
        <end position="1434"/>
    </location>
</feature>
<dbReference type="FunFam" id="2.10.25.10:FF:000005">
    <property type="entry name" value="Fibrillin 2"/>
    <property type="match status" value="1"/>
</dbReference>
<feature type="disulfide bond" evidence="14">
    <location>
        <begin position="1230"/>
        <end position="1239"/>
    </location>
</feature>
<keyword evidence="4 14" id="KW-0245">EGF-like domain</keyword>
<dbReference type="FunFam" id="2.10.25.10:FF:000009">
    <property type="entry name" value="Low-density lipoprotein receptor isoform 1"/>
    <property type="match status" value="2"/>
</dbReference>
<feature type="domain" description="EGF-like" evidence="17">
    <location>
        <begin position="1306"/>
        <end position="1339"/>
    </location>
</feature>
<dbReference type="InterPro" id="IPR036116">
    <property type="entry name" value="FN3_sf"/>
</dbReference>
<dbReference type="GO" id="GO:0016020">
    <property type="term" value="C:membrane"/>
    <property type="evidence" value="ECO:0007669"/>
    <property type="project" value="UniProtKB-SubCell"/>
</dbReference>
<keyword evidence="11 14" id="KW-1015">Disulfide bond</keyword>
<feature type="compositionally biased region" description="Low complexity" evidence="15">
    <location>
        <begin position="444"/>
        <end position="476"/>
    </location>
</feature>
<accession>A0A9Q1C847</accession>
<keyword evidence="20" id="KW-1185">Reference proteome</keyword>
<feature type="domain" description="EGF-like" evidence="17">
    <location>
        <begin position="805"/>
        <end position="848"/>
    </location>
</feature>
<dbReference type="SMART" id="SM00181">
    <property type="entry name" value="EGF"/>
    <property type="match status" value="18"/>
</dbReference>
<keyword evidence="6" id="KW-0812">Transmembrane</keyword>
<reference evidence="19" key="1">
    <citation type="submission" date="2021-10" db="EMBL/GenBank/DDBJ databases">
        <title>Tropical sea cucumber genome reveals ecological adaptation and Cuvierian tubules defense mechanism.</title>
        <authorList>
            <person name="Chen T."/>
        </authorList>
    </citation>
    <scope>NUCLEOTIDE SEQUENCE</scope>
    <source>
        <strain evidence="19">Nanhai2018</strain>
        <tissue evidence="19">Muscle</tissue>
    </source>
</reference>
<evidence type="ECO:0000313" key="19">
    <source>
        <dbReference type="EMBL" id="KAJ8041058.1"/>
    </source>
</evidence>
<dbReference type="EMBL" id="JAIZAY010000005">
    <property type="protein sequence ID" value="KAJ8041058.1"/>
    <property type="molecule type" value="Genomic_DNA"/>
</dbReference>
<keyword evidence="12" id="KW-0675">Receptor</keyword>
<evidence type="ECO:0000256" key="4">
    <source>
        <dbReference type="ARBA" id="ARBA00022536"/>
    </source>
</evidence>
<feature type="disulfide bond" evidence="14">
    <location>
        <begin position="1181"/>
        <end position="1191"/>
    </location>
</feature>
<dbReference type="Pfam" id="PF12661">
    <property type="entry name" value="hEGF"/>
    <property type="match status" value="1"/>
</dbReference>
<evidence type="ECO:0000256" key="6">
    <source>
        <dbReference type="ARBA" id="ARBA00022692"/>
    </source>
</evidence>
<keyword evidence="8" id="KW-0677">Repeat</keyword>
<feature type="disulfide bond" evidence="14">
    <location>
        <begin position="1329"/>
        <end position="1338"/>
    </location>
</feature>
<feature type="domain" description="Fibronectin type-III" evidence="18">
    <location>
        <begin position="575"/>
        <end position="668"/>
    </location>
</feature>
<evidence type="ECO:0000256" key="15">
    <source>
        <dbReference type="SAM" id="MobiDB-lite"/>
    </source>
</evidence>
<evidence type="ECO:0000256" key="11">
    <source>
        <dbReference type="ARBA" id="ARBA00023157"/>
    </source>
</evidence>
<evidence type="ECO:0000256" key="3">
    <source>
        <dbReference type="ARBA" id="ARBA00022525"/>
    </source>
</evidence>
<dbReference type="Pfam" id="PF07645">
    <property type="entry name" value="EGF_CA"/>
    <property type="match status" value="9"/>
</dbReference>
<dbReference type="FunFam" id="2.10.25.10:FF:000014">
    <property type="entry name" value="Latent-transforming growth factor beta-binding protein 3"/>
    <property type="match status" value="1"/>
</dbReference>
<dbReference type="Pfam" id="PF00041">
    <property type="entry name" value="fn3"/>
    <property type="match status" value="5"/>
</dbReference>
<name>A0A9Q1C847_HOLLE</name>
<dbReference type="InterPro" id="IPR009030">
    <property type="entry name" value="Growth_fac_rcpt_cys_sf"/>
</dbReference>
<dbReference type="OrthoDB" id="10045365at2759"/>
<feature type="domain" description="EGF-like" evidence="17">
    <location>
        <begin position="1015"/>
        <end position="1054"/>
    </location>
</feature>
<dbReference type="Gene3D" id="2.60.40.10">
    <property type="entry name" value="Immunoglobulins"/>
    <property type="match status" value="5"/>
</dbReference>
<feature type="disulfide bond" evidence="14">
    <location>
        <begin position="1019"/>
        <end position="1029"/>
    </location>
</feature>
<evidence type="ECO:0000259" key="18">
    <source>
        <dbReference type="PROSITE" id="PS50853"/>
    </source>
</evidence>
<evidence type="ECO:0000256" key="12">
    <source>
        <dbReference type="ARBA" id="ARBA00023170"/>
    </source>
</evidence>
<feature type="region of interest" description="Disordered" evidence="15">
    <location>
        <begin position="22"/>
        <end position="60"/>
    </location>
</feature>
<evidence type="ECO:0000259" key="17">
    <source>
        <dbReference type="PROSITE" id="PS50026"/>
    </source>
</evidence>
<dbReference type="InterPro" id="IPR003961">
    <property type="entry name" value="FN3_dom"/>
</dbReference>
<feature type="domain" description="EGF-like" evidence="17">
    <location>
        <begin position="758"/>
        <end position="796"/>
    </location>
</feature>
<feature type="region of interest" description="Disordered" evidence="15">
    <location>
        <begin position="369"/>
        <end position="481"/>
    </location>
</feature>
<protein>
    <submittedName>
        <fullName evidence="19">Fibrillin-1</fullName>
    </submittedName>
</protein>
<proteinExistence type="predicted"/>
<keyword evidence="10" id="KW-0472">Membrane</keyword>
<evidence type="ECO:0000256" key="14">
    <source>
        <dbReference type="PROSITE-ProRule" id="PRU00076"/>
    </source>
</evidence>
<feature type="compositionally biased region" description="Polar residues" evidence="15">
    <location>
        <begin position="44"/>
        <end position="60"/>
    </location>
</feature>
<dbReference type="SUPFAM" id="SSF57184">
    <property type="entry name" value="Growth factor receptor domain"/>
    <property type="match status" value="3"/>
</dbReference>
<dbReference type="InterPro" id="IPR000152">
    <property type="entry name" value="EGF-type_Asp/Asn_hydroxyl_site"/>
</dbReference>
<feature type="domain" description="Fibronectin type-III" evidence="18">
    <location>
        <begin position="275"/>
        <end position="368"/>
    </location>
</feature>
<dbReference type="SMART" id="SM00060">
    <property type="entry name" value="FN3"/>
    <property type="match status" value="5"/>
</dbReference>
<dbReference type="InterPro" id="IPR049883">
    <property type="entry name" value="NOTCH1_EGF-like"/>
</dbReference>
<feature type="disulfide bond" evidence="14">
    <location>
        <begin position="1294"/>
        <end position="1303"/>
    </location>
</feature>
<feature type="compositionally biased region" description="Basic and acidic residues" evidence="15">
    <location>
        <begin position="414"/>
        <end position="425"/>
    </location>
</feature>
<dbReference type="Proteomes" id="UP001152320">
    <property type="component" value="Chromosome 5"/>
</dbReference>
<feature type="domain" description="EGF-like" evidence="17">
    <location>
        <begin position="1178"/>
        <end position="1209"/>
    </location>
</feature>
<dbReference type="PROSITE" id="PS01187">
    <property type="entry name" value="EGF_CA"/>
    <property type="match status" value="4"/>
</dbReference>
<feature type="domain" description="Fibronectin type-III" evidence="18">
    <location>
        <begin position="175"/>
        <end position="269"/>
    </location>
</feature>
<evidence type="ECO:0000256" key="7">
    <source>
        <dbReference type="ARBA" id="ARBA00022729"/>
    </source>
</evidence>
<dbReference type="InterPro" id="IPR050751">
    <property type="entry name" value="ECM_structural_protein"/>
</dbReference>
<feature type="disulfide bond" evidence="14">
    <location>
        <begin position="1212"/>
        <end position="1222"/>
    </location>
</feature>
<dbReference type="PROSITE" id="PS50026">
    <property type="entry name" value="EGF_3"/>
    <property type="match status" value="12"/>
</dbReference>
<keyword evidence="9" id="KW-1133">Transmembrane helix</keyword>
<dbReference type="PROSITE" id="PS01186">
    <property type="entry name" value="EGF_2"/>
    <property type="match status" value="6"/>
</dbReference>
<feature type="domain" description="EGF-like" evidence="17">
    <location>
        <begin position="932"/>
        <end position="972"/>
    </location>
</feature>